<protein>
    <recommendedName>
        <fullName evidence="2 5">peptidylprolyl isomerase</fullName>
        <ecNumber evidence="2 5">5.2.1.8</ecNumber>
    </recommendedName>
</protein>
<dbReference type="PROSITE" id="PS50059">
    <property type="entry name" value="FKBP_PPIASE"/>
    <property type="match status" value="1"/>
</dbReference>
<organism evidence="7">
    <name type="scientific">Cyclophora tenuis</name>
    <name type="common">Marine diatom</name>
    <dbReference type="NCBI Taxonomy" id="216820"/>
    <lineage>
        <taxon>Eukaryota</taxon>
        <taxon>Sar</taxon>
        <taxon>Stramenopiles</taxon>
        <taxon>Ochrophyta</taxon>
        <taxon>Bacillariophyta</taxon>
        <taxon>Fragilariophyceae</taxon>
        <taxon>Fragilariophycidae</taxon>
        <taxon>Cyclophorales</taxon>
        <taxon>Cyclophoraceae</taxon>
        <taxon>Cyclophora</taxon>
    </lineage>
</organism>
<evidence type="ECO:0000256" key="4">
    <source>
        <dbReference type="ARBA" id="ARBA00023235"/>
    </source>
</evidence>
<evidence type="ECO:0000256" key="1">
    <source>
        <dbReference type="ARBA" id="ARBA00000971"/>
    </source>
</evidence>
<dbReference type="InterPro" id="IPR046357">
    <property type="entry name" value="PPIase_dom_sf"/>
</dbReference>
<reference evidence="7" key="1">
    <citation type="submission" date="2021-01" db="EMBL/GenBank/DDBJ databases">
        <authorList>
            <person name="Corre E."/>
            <person name="Pelletier E."/>
            <person name="Niang G."/>
            <person name="Scheremetjew M."/>
            <person name="Finn R."/>
            <person name="Kale V."/>
            <person name="Holt S."/>
            <person name="Cochrane G."/>
            <person name="Meng A."/>
            <person name="Brown T."/>
            <person name="Cohen L."/>
        </authorList>
    </citation>
    <scope>NUCLEOTIDE SEQUENCE</scope>
    <source>
        <strain evidence="7">ECT3854</strain>
    </source>
</reference>
<dbReference type="Gene3D" id="3.10.50.40">
    <property type="match status" value="1"/>
</dbReference>
<dbReference type="InterPro" id="IPR050689">
    <property type="entry name" value="FKBP-type_PPIase"/>
</dbReference>
<evidence type="ECO:0000256" key="5">
    <source>
        <dbReference type="PROSITE-ProRule" id="PRU00277"/>
    </source>
</evidence>
<dbReference type="EMBL" id="HBFW01007359">
    <property type="protein sequence ID" value="CAD8933773.1"/>
    <property type="molecule type" value="Transcribed_RNA"/>
</dbReference>
<dbReference type="GO" id="GO:0005737">
    <property type="term" value="C:cytoplasm"/>
    <property type="evidence" value="ECO:0007669"/>
    <property type="project" value="TreeGrafter"/>
</dbReference>
<keyword evidence="4 5" id="KW-0413">Isomerase</keyword>
<dbReference type="InterPro" id="IPR001179">
    <property type="entry name" value="PPIase_FKBP_dom"/>
</dbReference>
<gene>
    <name evidence="7" type="ORF">CTEN0397_LOCUS4802</name>
</gene>
<dbReference type="AlphaFoldDB" id="A0A7S1CZX2"/>
<evidence type="ECO:0000259" key="6">
    <source>
        <dbReference type="PROSITE" id="PS50059"/>
    </source>
</evidence>
<dbReference type="GO" id="GO:0003755">
    <property type="term" value="F:peptidyl-prolyl cis-trans isomerase activity"/>
    <property type="evidence" value="ECO:0007669"/>
    <property type="project" value="UniProtKB-KW"/>
</dbReference>
<accession>A0A7S1CZX2</accession>
<evidence type="ECO:0000256" key="3">
    <source>
        <dbReference type="ARBA" id="ARBA00023110"/>
    </source>
</evidence>
<sequence length="141" mass="16064">MPEELQTIETKFLKKMADRTTSQQQEESKKGAGILIRTIKEGSGKPPKKGDICEVHYEGFLEDGRQFDSSRERNQSLQLRLGEGHVMEGWEVALLHMKVGQLAEVTIPHLYGYGEQGYPPKIPPRSTLVYQLEIIRIEGRK</sequence>
<name>A0A7S1CZX2_CYCTE</name>
<dbReference type="SUPFAM" id="SSF54534">
    <property type="entry name" value="FKBP-like"/>
    <property type="match status" value="1"/>
</dbReference>
<dbReference type="PANTHER" id="PTHR10516">
    <property type="entry name" value="PEPTIDYL-PROLYL CIS-TRANS ISOMERASE"/>
    <property type="match status" value="1"/>
</dbReference>
<evidence type="ECO:0000256" key="2">
    <source>
        <dbReference type="ARBA" id="ARBA00013194"/>
    </source>
</evidence>
<evidence type="ECO:0000313" key="7">
    <source>
        <dbReference type="EMBL" id="CAD8933773.1"/>
    </source>
</evidence>
<dbReference type="Pfam" id="PF00254">
    <property type="entry name" value="FKBP_C"/>
    <property type="match status" value="1"/>
</dbReference>
<feature type="domain" description="PPIase FKBP-type" evidence="6">
    <location>
        <begin position="50"/>
        <end position="138"/>
    </location>
</feature>
<comment type="catalytic activity">
    <reaction evidence="1 5">
        <text>[protein]-peptidylproline (omega=180) = [protein]-peptidylproline (omega=0)</text>
        <dbReference type="Rhea" id="RHEA:16237"/>
        <dbReference type="Rhea" id="RHEA-COMP:10747"/>
        <dbReference type="Rhea" id="RHEA-COMP:10748"/>
        <dbReference type="ChEBI" id="CHEBI:83833"/>
        <dbReference type="ChEBI" id="CHEBI:83834"/>
        <dbReference type="EC" id="5.2.1.8"/>
    </reaction>
</comment>
<proteinExistence type="predicted"/>
<keyword evidence="3 5" id="KW-0697">Rotamase</keyword>
<dbReference type="FunFam" id="3.10.50.40:FF:000006">
    <property type="entry name" value="Peptidyl-prolyl cis-trans isomerase"/>
    <property type="match status" value="1"/>
</dbReference>
<dbReference type="EC" id="5.2.1.8" evidence="2 5"/>
<dbReference type="PANTHER" id="PTHR10516:SF443">
    <property type="entry name" value="FK506-BINDING PROTEIN 59-RELATED"/>
    <property type="match status" value="1"/>
</dbReference>